<dbReference type="GO" id="GO:0005737">
    <property type="term" value="C:cytoplasm"/>
    <property type="evidence" value="ECO:0007669"/>
    <property type="project" value="InterPro"/>
</dbReference>
<comment type="caution">
    <text evidence="6">The sequence shown here is derived from an EMBL/GenBank/DDBJ whole genome shotgun (WGS) entry which is preliminary data.</text>
</comment>
<keyword evidence="1 2" id="KW-0728">SH3 domain</keyword>
<sequence>RPCRLAQVQVVSFLCNDGLRFFEEENSYKQPEKFHKSKKAPVNEDYKQLSSLIDSYKHYFEEVRKRSTECLEPGTNFRIRPTNNSHGSHNNPAKETYPHAELLLAQCFAKYAKEFGLESPLGSTLMCVSEGYGQLTEAKNRAAEETQTRFVLPITETLGQEIKEIIHLRKKAESRRLAYEVERNRVQKGKNAPNAPQYIEAEQKFHEAFQAAHLAMSNFLESEAEHIEMISNFVTAQLGYVQDAQRVLTDLQSRIQQKLQEARAQPGTRTPKPGSKPNVADDGISDEMSYQAVQLKPKYDNVSAQVPVCRALYTFEAENPFELSFHEGDVIRLIEQVCGYYSVWSNSRIVDVACLNKLSISYF</sequence>
<reference evidence="6 7" key="1">
    <citation type="submission" date="2019-07" db="EMBL/GenBank/DDBJ databases">
        <title>Annotation for the trematode Paragonimus westermani.</title>
        <authorList>
            <person name="Choi Y.-J."/>
        </authorList>
    </citation>
    <scope>NUCLEOTIDE SEQUENCE [LARGE SCALE GENOMIC DNA]</scope>
    <source>
        <strain evidence="6">180907_Pwestermani</strain>
    </source>
</reference>
<name>A0A8T0DUR9_9TREM</name>
<dbReference type="InterPro" id="IPR027267">
    <property type="entry name" value="AH/BAR_dom_sf"/>
</dbReference>
<evidence type="ECO:0000313" key="6">
    <source>
        <dbReference type="EMBL" id="KAF8570944.1"/>
    </source>
</evidence>
<dbReference type="PROSITE" id="PS51021">
    <property type="entry name" value="BAR"/>
    <property type="match status" value="1"/>
</dbReference>
<gene>
    <name evidence="6" type="ORF">P879_02426</name>
</gene>
<dbReference type="InterPro" id="IPR036028">
    <property type="entry name" value="SH3-like_dom_sf"/>
</dbReference>
<evidence type="ECO:0008006" key="8">
    <source>
        <dbReference type="Google" id="ProtNLM"/>
    </source>
</evidence>
<accession>A0A8T0DUR9</accession>
<evidence type="ECO:0000313" key="7">
    <source>
        <dbReference type="Proteomes" id="UP000699462"/>
    </source>
</evidence>
<organism evidence="6 7">
    <name type="scientific">Paragonimus westermani</name>
    <dbReference type="NCBI Taxonomy" id="34504"/>
    <lineage>
        <taxon>Eukaryota</taxon>
        <taxon>Metazoa</taxon>
        <taxon>Spiralia</taxon>
        <taxon>Lophotrochozoa</taxon>
        <taxon>Platyhelminthes</taxon>
        <taxon>Trematoda</taxon>
        <taxon>Digenea</taxon>
        <taxon>Plagiorchiida</taxon>
        <taxon>Troglotremata</taxon>
        <taxon>Troglotrematidae</taxon>
        <taxon>Paragonimus</taxon>
    </lineage>
</organism>
<dbReference type="Gene3D" id="1.20.1270.60">
    <property type="entry name" value="Arfaptin homology (AH) domain/BAR domain"/>
    <property type="match status" value="1"/>
</dbReference>
<dbReference type="InterPro" id="IPR004148">
    <property type="entry name" value="BAR_dom"/>
</dbReference>
<dbReference type="Gene3D" id="2.30.30.40">
    <property type="entry name" value="SH3 Domains"/>
    <property type="match status" value="1"/>
</dbReference>
<proteinExistence type="predicted"/>
<evidence type="ECO:0000256" key="1">
    <source>
        <dbReference type="ARBA" id="ARBA00022443"/>
    </source>
</evidence>
<feature type="domain" description="SH3" evidence="4">
    <location>
        <begin position="304"/>
        <end position="363"/>
    </location>
</feature>
<evidence type="ECO:0000256" key="2">
    <source>
        <dbReference type="PROSITE-ProRule" id="PRU00192"/>
    </source>
</evidence>
<dbReference type="SMART" id="SM00721">
    <property type="entry name" value="BAR"/>
    <property type="match status" value="1"/>
</dbReference>
<dbReference type="InterPro" id="IPR001452">
    <property type="entry name" value="SH3_domain"/>
</dbReference>
<evidence type="ECO:0000259" key="4">
    <source>
        <dbReference type="PROSITE" id="PS50002"/>
    </source>
</evidence>
<dbReference type="SUPFAM" id="SSF103657">
    <property type="entry name" value="BAR/IMD domain-like"/>
    <property type="match status" value="1"/>
</dbReference>
<dbReference type="Pfam" id="PF00018">
    <property type="entry name" value="SH3_1"/>
    <property type="match status" value="1"/>
</dbReference>
<dbReference type="Pfam" id="PF03114">
    <property type="entry name" value="BAR"/>
    <property type="match status" value="1"/>
</dbReference>
<dbReference type="PROSITE" id="PS50002">
    <property type="entry name" value="SH3"/>
    <property type="match status" value="1"/>
</dbReference>
<dbReference type="SUPFAM" id="SSF50044">
    <property type="entry name" value="SH3-domain"/>
    <property type="match status" value="1"/>
</dbReference>
<evidence type="ECO:0000256" key="3">
    <source>
        <dbReference type="SAM" id="MobiDB-lite"/>
    </source>
</evidence>
<evidence type="ECO:0000259" key="5">
    <source>
        <dbReference type="PROSITE" id="PS51021"/>
    </source>
</evidence>
<feature type="region of interest" description="Disordered" evidence="3">
    <location>
        <begin position="261"/>
        <end position="283"/>
    </location>
</feature>
<dbReference type="EMBL" id="JTDF01000806">
    <property type="protein sequence ID" value="KAF8570944.1"/>
    <property type="molecule type" value="Genomic_DNA"/>
</dbReference>
<protein>
    <recommendedName>
        <fullName evidence="8">SH3 domain-containing protein</fullName>
    </recommendedName>
</protein>
<keyword evidence="7" id="KW-1185">Reference proteome</keyword>
<feature type="non-terminal residue" evidence="6">
    <location>
        <position position="1"/>
    </location>
</feature>
<dbReference type="AlphaFoldDB" id="A0A8T0DUR9"/>
<dbReference type="Proteomes" id="UP000699462">
    <property type="component" value="Unassembled WGS sequence"/>
</dbReference>
<feature type="domain" description="BAR" evidence="5">
    <location>
        <begin position="31"/>
        <end position="264"/>
    </location>
</feature>
<dbReference type="OrthoDB" id="207120at2759"/>